<dbReference type="EMBL" id="JBFOLK010000008">
    <property type="protein sequence ID" value="KAL2490715.1"/>
    <property type="molecule type" value="Genomic_DNA"/>
</dbReference>
<organism evidence="2 3">
    <name type="scientific">Abeliophyllum distichum</name>
    <dbReference type="NCBI Taxonomy" id="126358"/>
    <lineage>
        <taxon>Eukaryota</taxon>
        <taxon>Viridiplantae</taxon>
        <taxon>Streptophyta</taxon>
        <taxon>Embryophyta</taxon>
        <taxon>Tracheophyta</taxon>
        <taxon>Spermatophyta</taxon>
        <taxon>Magnoliopsida</taxon>
        <taxon>eudicotyledons</taxon>
        <taxon>Gunneridae</taxon>
        <taxon>Pentapetalae</taxon>
        <taxon>asterids</taxon>
        <taxon>lamiids</taxon>
        <taxon>Lamiales</taxon>
        <taxon>Oleaceae</taxon>
        <taxon>Forsythieae</taxon>
        <taxon>Abeliophyllum</taxon>
    </lineage>
</organism>
<evidence type="ECO:0000313" key="3">
    <source>
        <dbReference type="Proteomes" id="UP001604336"/>
    </source>
</evidence>
<accession>A0ABD1RQL9</accession>
<sequence>MDSTPEVSTVFASITHGRYGKNPSNQNSCNKDNTNSNKGRDKWYENKLRDIDRETKRNLGLKIDSSGNDDDNDNEVRERDFALKFDFSKQCPSRVFKKSECRIR</sequence>
<keyword evidence="3" id="KW-1185">Reference proteome</keyword>
<feature type="compositionally biased region" description="Basic and acidic residues" evidence="1">
    <location>
        <begin position="38"/>
        <end position="57"/>
    </location>
</feature>
<comment type="caution">
    <text evidence="2">The sequence shown here is derived from an EMBL/GenBank/DDBJ whole genome shotgun (WGS) entry which is preliminary data.</text>
</comment>
<name>A0ABD1RQL9_9LAMI</name>
<protein>
    <submittedName>
        <fullName evidence="2">E3 ubiquitin-protein ligase UPL3</fullName>
    </submittedName>
</protein>
<dbReference type="AlphaFoldDB" id="A0ABD1RQL9"/>
<feature type="compositionally biased region" description="Polar residues" evidence="1">
    <location>
        <begin position="22"/>
        <end position="37"/>
    </location>
</feature>
<proteinExistence type="predicted"/>
<reference evidence="3" key="1">
    <citation type="submission" date="2024-07" db="EMBL/GenBank/DDBJ databases">
        <title>Two chromosome-level genome assemblies of Korean endemic species Abeliophyllum distichum and Forsythia ovata (Oleaceae).</title>
        <authorList>
            <person name="Jang H."/>
        </authorList>
    </citation>
    <scope>NUCLEOTIDE SEQUENCE [LARGE SCALE GENOMIC DNA]</scope>
</reference>
<evidence type="ECO:0000256" key="1">
    <source>
        <dbReference type="SAM" id="MobiDB-lite"/>
    </source>
</evidence>
<feature type="region of interest" description="Disordered" evidence="1">
    <location>
        <begin position="1"/>
        <end position="75"/>
    </location>
</feature>
<gene>
    <name evidence="2" type="ORF">Adt_26343</name>
</gene>
<evidence type="ECO:0000313" key="2">
    <source>
        <dbReference type="EMBL" id="KAL2490715.1"/>
    </source>
</evidence>
<feature type="compositionally biased region" description="Polar residues" evidence="1">
    <location>
        <begin position="1"/>
        <end position="12"/>
    </location>
</feature>
<dbReference type="Proteomes" id="UP001604336">
    <property type="component" value="Unassembled WGS sequence"/>
</dbReference>